<gene>
    <name evidence="1" type="ORF">EHO60_12415</name>
</gene>
<keyword evidence="2" id="KW-1185">Reference proteome</keyword>
<evidence type="ECO:0000313" key="2">
    <source>
        <dbReference type="Proteomes" id="UP000298458"/>
    </source>
</evidence>
<dbReference type="InterPro" id="IPR025459">
    <property type="entry name" value="DUF4279"/>
</dbReference>
<name>A0A4R9GCF0_9LEPT</name>
<protein>
    <submittedName>
        <fullName evidence="1">DUF4279 domain-containing protein</fullName>
    </submittedName>
</protein>
<sequence length="148" mass="16992">MSFTDRNPRSWALIAISEPGLDVHEITRQTGIRPDLPVPGTVEGISGEPVSSPLWQIHSKKDANLPLEEHIWELIERISPHRKEFKSVCERHRAVLYCSVEYNDGRMEEASLDSKLLLLLGNLGLKIAFQAWRLQERGRRSEDQNNLR</sequence>
<dbReference type="OrthoDB" id="327329at2"/>
<comment type="caution">
    <text evidence="1">The sequence shown here is derived from an EMBL/GenBank/DDBJ whole genome shotgun (WGS) entry which is preliminary data.</text>
</comment>
<proteinExistence type="predicted"/>
<dbReference type="Pfam" id="PF14106">
    <property type="entry name" value="DUF4279"/>
    <property type="match status" value="1"/>
</dbReference>
<reference evidence="1" key="1">
    <citation type="journal article" date="2019" name="PLoS Negl. Trop. Dis.">
        <title>Revisiting the worldwide diversity of Leptospira species in the environment.</title>
        <authorList>
            <person name="Vincent A.T."/>
            <person name="Schiettekatte O."/>
            <person name="Bourhy P."/>
            <person name="Veyrier F.J."/>
            <person name="Picardeau M."/>
        </authorList>
    </citation>
    <scope>NUCLEOTIDE SEQUENCE [LARGE SCALE GENOMIC DNA]</scope>
    <source>
        <strain evidence="1">SSW15</strain>
    </source>
</reference>
<organism evidence="1 2">
    <name type="scientific">Leptospira fletcheri</name>
    <dbReference type="NCBI Taxonomy" id="2484981"/>
    <lineage>
        <taxon>Bacteria</taxon>
        <taxon>Pseudomonadati</taxon>
        <taxon>Spirochaetota</taxon>
        <taxon>Spirochaetia</taxon>
        <taxon>Leptospirales</taxon>
        <taxon>Leptospiraceae</taxon>
        <taxon>Leptospira</taxon>
    </lineage>
</organism>
<evidence type="ECO:0000313" key="1">
    <source>
        <dbReference type="EMBL" id="TGK08840.1"/>
    </source>
</evidence>
<dbReference type="EMBL" id="RQET01000009">
    <property type="protein sequence ID" value="TGK08840.1"/>
    <property type="molecule type" value="Genomic_DNA"/>
</dbReference>
<dbReference type="Proteomes" id="UP000298458">
    <property type="component" value="Unassembled WGS sequence"/>
</dbReference>
<accession>A0A4R9GCF0</accession>
<dbReference type="RefSeq" id="WP_135768527.1">
    <property type="nucleotide sequence ID" value="NZ_RQET01000009.1"/>
</dbReference>
<dbReference type="AlphaFoldDB" id="A0A4R9GCF0"/>